<feature type="region of interest" description="Disordered" evidence="1">
    <location>
        <begin position="88"/>
        <end position="108"/>
    </location>
</feature>
<keyword evidence="3" id="KW-1185">Reference proteome</keyword>
<dbReference type="Proteomes" id="UP000828390">
    <property type="component" value="Unassembled WGS sequence"/>
</dbReference>
<protein>
    <submittedName>
        <fullName evidence="2">Uncharacterized protein</fullName>
    </submittedName>
</protein>
<evidence type="ECO:0000256" key="1">
    <source>
        <dbReference type="SAM" id="MobiDB-lite"/>
    </source>
</evidence>
<sequence length="108" mass="11946">MLNQSAISCATEEVLSEFLSLSEPIRIDASEQAIFTVEDYTILVVREREKFGIFIADDAFSLSPITAGEWVCKCEEISDSCFFPKKTNKVKGSSGDRTIALQDNNGTK</sequence>
<dbReference type="EMBL" id="JAIWYP010000011">
    <property type="protein sequence ID" value="KAH3741607.1"/>
    <property type="molecule type" value="Genomic_DNA"/>
</dbReference>
<gene>
    <name evidence="2" type="ORF">DPMN_048332</name>
</gene>
<reference evidence="2" key="2">
    <citation type="submission" date="2020-11" db="EMBL/GenBank/DDBJ databases">
        <authorList>
            <person name="McCartney M.A."/>
            <person name="Auch B."/>
            <person name="Kono T."/>
            <person name="Mallez S."/>
            <person name="Becker A."/>
            <person name="Gohl D.M."/>
            <person name="Silverstein K.A.T."/>
            <person name="Koren S."/>
            <person name="Bechman K.B."/>
            <person name="Herman A."/>
            <person name="Abrahante J.E."/>
            <person name="Garbe J."/>
        </authorList>
    </citation>
    <scope>NUCLEOTIDE SEQUENCE</scope>
    <source>
        <strain evidence="2">Duluth1</strain>
        <tissue evidence="2">Whole animal</tissue>
    </source>
</reference>
<dbReference type="AlphaFoldDB" id="A0A9D4I2S9"/>
<proteinExistence type="predicted"/>
<evidence type="ECO:0000313" key="2">
    <source>
        <dbReference type="EMBL" id="KAH3741607.1"/>
    </source>
</evidence>
<name>A0A9D4I2S9_DREPO</name>
<accession>A0A9D4I2S9</accession>
<reference evidence="2" key="1">
    <citation type="journal article" date="2019" name="bioRxiv">
        <title>The Genome of the Zebra Mussel, Dreissena polymorpha: A Resource for Invasive Species Research.</title>
        <authorList>
            <person name="McCartney M.A."/>
            <person name="Auch B."/>
            <person name="Kono T."/>
            <person name="Mallez S."/>
            <person name="Zhang Y."/>
            <person name="Obille A."/>
            <person name="Becker A."/>
            <person name="Abrahante J.E."/>
            <person name="Garbe J."/>
            <person name="Badalamenti J.P."/>
            <person name="Herman A."/>
            <person name="Mangelson H."/>
            <person name="Liachko I."/>
            <person name="Sullivan S."/>
            <person name="Sone E.D."/>
            <person name="Koren S."/>
            <person name="Silverstein K.A.T."/>
            <person name="Beckman K.B."/>
            <person name="Gohl D.M."/>
        </authorList>
    </citation>
    <scope>NUCLEOTIDE SEQUENCE</scope>
    <source>
        <strain evidence="2">Duluth1</strain>
        <tissue evidence="2">Whole animal</tissue>
    </source>
</reference>
<evidence type="ECO:0000313" key="3">
    <source>
        <dbReference type="Proteomes" id="UP000828390"/>
    </source>
</evidence>
<comment type="caution">
    <text evidence="2">The sequence shown here is derived from an EMBL/GenBank/DDBJ whole genome shotgun (WGS) entry which is preliminary data.</text>
</comment>
<organism evidence="2 3">
    <name type="scientific">Dreissena polymorpha</name>
    <name type="common">Zebra mussel</name>
    <name type="synonym">Mytilus polymorpha</name>
    <dbReference type="NCBI Taxonomy" id="45954"/>
    <lineage>
        <taxon>Eukaryota</taxon>
        <taxon>Metazoa</taxon>
        <taxon>Spiralia</taxon>
        <taxon>Lophotrochozoa</taxon>
        <taxon>Mollusca</taxon>
        <taxon>Bivalvia</taxon>
        <taxon>Autobranchia</taxon>
        <taxon>Heteroconchia</taxon>
        <taxon>Euheterodonta</taxon>
        <taxon>Imparidentia</taxon>
        <taxon>Neoheterodontei</taxon>
        <taxon>Myida</taxon>
        <taxon>Dreissenoidea</taxon>
        <taxon>Dreissenidae</taxon>
        <taxon>Dreissena</taxon>
    </lineage>
</organism>